<reference evidence="1" key="1">
    <citation type="journal article" date="2023" name="IScience">
        <title>Live-bearing cockroach genome reveals convergent evolutionary mechanisms linked to viviparity in insects and beyond.</title>
        <authorList>
            <person name="Fouks B."/>
            <person name="Harrison M.C."/>
            <person name="Mikhailova A.A."/>
            <person name="Marchal E."/>
            <person name="English S."/>
            <person name="Carruthers M."/>
            <person name="Jennings E.C."/>
            <person name="Chiamaka E.L."/>
            <person name="Frigard R.A."/>
            <person name="Pippel M."/>
            <person name="Attardo G.M."/>
            <person name="Benoit J.B."/>
            <person name="Bornberg-Bauer E."/>
            <person name="Tobe S.S."/>
        </authorList>
    </citation>
    <scope>NUCLEOTIDE SEQUENCE</scope>
    <source>
        <strain evidence="1">Stay&amp;Tobe</strain>
    </source>
</reference>
<organism evidence="1 2">
    <name type="scientific">Diploptera punctata</name>
    <name type="common">Pacific beetle cockroach</name>
    <dbReference type="NCBI Taxonomy" id="6984"/>
    <lineage>
        <taxon>Eukaryota</taxon>
        <taxon>Metazoa</taxon>
        <taxon>Ecdysozoa</taxon>
        <taxon>Arthropoda</taxon>
        <taxon>Hexapoda</taxon>
        <taxon>Insecta</taxon>
        <taxon>Pterygota</taxon>
        <taxon>Neoptera</taxon>
        <taxon>Polyneoptera</taxon>
        <taxon>Dictyoptera</taxon>
        <taxon>Blattodea</taxon>
        <taxon>Blaberoidea</taxon>
        <taxon>Blaberidae</taxon>
        <taxon>Diplopterinae</taxon>
        <taxon>Diploptera</taxon>
    </lineage>
</organism>
<gene>
    <name evidence="1" type="ORF">L9F63_016999</name>
</gene>
<reference evidence="1" key="2">
    <citation type="submission" date="2023-05" db="EMBL/GenBank/DDBJ databases">
        <authorList>
            <person name="Fouks B."/>
        </authorList>
    </citation>
    <scope>NUCLEOTIDE SEQUENCE</scope>
    <source>
        <strain evidence="1">Stay&amp;Tobe</strain>
        <tissue evidence="1">Testes</tissue>
    </source>
</reference>
<feature type="non-terminal residue" evidence="1">
    <location>
        <position position="67"/>
    </location>
</feature>
<accession>A0AAD8A045</accession>
<name>A0AAD8A045_DIPPU</name>
<dbReference type="Proteomes" id="UP001233999">
    <property type="component" value="Unassembled WGS sequence"/>
</dbReference>
<keyword evidence="2" id="KW-1185">Reference proteome</keyword>
<dbReference type="EMBL" id="JASPKZ010004589">
    <property type="protein sequence ID" value="KAJ9589881.1"/>
    <property type="molecule type" value="Genomic_DNA"/>
</dbReference>
<evidence type="ECO:0000313" key="2">
    <source>
        <dbReference type="Proteomes" id="UP001233999"/>
    </source>
</evidence>
<evidence type="ECO:0000313" key="1">
    <source>
        <dbReference type="EMBL" id="KAJ9589881.1"/>
    </source>
</evidence>
<dbReference type="AlphaFoldDB" id="A0AAD8A045"/>
<proteinExistence type="predicted"/>
<comment type="caution">
    <text evidence="1">The sequence shown here is derived from an EMBL/GenBank/DDBJ whole genome shotgun (WGS) entry which is preliminary data.</text>
</comment>
<sequence>MIRKEFPPNICRLCGLNKSQGTNVYSASAKREGLLSKISKRLSKEVVHIGVGDGLPKFICIDSKSHT</sequence>
<protein>
    <submittedName>
        <fullName evidence="1">Uncharacterized protein</fullName>
    </submittedName>
</protein>